<reference evidence="3 4" key="1">
    <citation type="submission" date="2019-04" db="EMBL/GenBank/DDBJ databases">
        <title>Azoarcus nasutitermitis sp. nov. isolated from termite nest.</title>
        <authorList>
            <person name="Lin S.-Y."/>
            <person name="Hameed A."/>
            <person name="Hsu Y.-H."/>
            <person name="Young C.-C."/>
        </authorList>
    </citation>
    <scope>NUCLEOTIDE SEQUENCE [LARGE SCALE GENOMIC DNA]</scope>
    <source>
        <strain evidence="3 4">CC-YHH838</strain>
    </source>
</reference>
<dbReference type="Pfam" id="PF11162">
    <property type="entry name" value="DUF2946"/>
    <property type="match status" value="1"/>
</dbReference>
<dbReference type="AlphaFoldDB" id="A0A4S4B3A0"/>
<evidence type="ECO:0000256" key="2">
    <source>
        <dbReference type="SAM" id="SignalP"/>
    </source>
</evidence>
<dbReference type="EMBL" id="SSOC01000001">
    <property type="protein sequence ID" value="THF67112.1"/>
    <property type="molecule type" value="Genomic_DNA"/>
</dbReference>
<keyword evidence="2" id="KW-0732">Signal</keyword>
<evidence type="ECO:0000313" key="4">
    <source>
        <dbReference type="Proteomes" id="UP000308430"/>
    </source>
</evidence>
<accession>A0A4S4B3A0</accession>
<evidence type="ECO:0000256" key="1">
    <source>
        <dbReference type="SAM" id="MobiDB-lite"/>
    </source>
</evidence>
<name>A0A4S4B3A0_9RHOO</name>
<evidence type="ECO:0000313" key="3">
    <source>
        <dbReference type="EMBL" id="THF67112.1"/>
    </source>
</evidence>
<gene>
    <name evidence="3" type="ORF">E6C76_01620</name>
</gene>
<keyword evidence="4" id="KW-1185">Reference proteome</keyword>
<feature type="chain" id="PRO_5020269768" evidence="2">
    <location>
        <begin position="25"/>
        <end position="130"/>
    </location>
</feature>
<proteinExistence type="predicted"/>
<feature type="signal peptide" evidence="2">
    <location>
        <begin position="1"/>
        <end position="24"/>
    </location>
</feature>
<dbReference type="InterPro" id="IPR021333">
    <property type="entry name" value="DUF2946"/>
</dbReference>
<dbReference type="RefSeq" id="WP_136346521.1">
    <property type="nucleotide sequence ID" value="NZ_SSOC01000001.1"/>
</dbReference>
<dbReference type="Proteomes" id="UP000308430">
    <property type="component" value="Unassembled WGS sequence"/>
</dbReference>
<sequence>MSILHRTRLTAWLAAFAVAIAALAPTLTQAMAWAGDGSVRWVEVCTVLGVKMVAMQEDGADTDAPASGDLPSASCPYCSPHAGSFALPPGSALAVAALQPRETLFSAPSAAPPPAASRGIPQPRAPPYPA</sequence>
<dbReference type="OrthoDB" id="8536886at2"/>
<feature type="region of interest" description="Disordered" evidence="1">
    <location>
        <begin position="106"/>
        <end position="130"/>
    </location>
</feature>
<protein>
    <submittedName>
        <fullName evidence="3">DUF2946 domain-containing protein</fullName>
    </submittedName>
</protein>
<comment type="caution">
    <text evidence="3">The sequence shown here is derived from an EMBL/GenBank/DDBJ whole genome shotgun (WGS) entry which is preliminary data.</text>
</comment>
<organism evidence="3 4">
    <name type="scientific">Pseudothauera nasutitermitis</name>
    <dbReference type="NCBI Taxonomy" id="2565930"/>
    <lineage>
        <taxon>Bacteria</taxon>
        <taxon>Pseudomonadati</taxon>
        <taxon>Pseudomonadota</taxon>
        <taxon>Betaproteobacteria</taxon>
        <taxon>Rhodocyclales</taxon>
        <taxon>Zoogloeaceae</taxon>
        <taxon>Pseudothauera</taxon>
    </lineage>
</organism>